<gene>
    <name evidence="2" type="ORF">HKK74_23960</name>
</gene>
<dbReference type="Gene3D" id="3.30.70.1230">
    <property type="entry name" value="Nucleotide cyclase"/>
    <property type="match status" value="1"/>
</dbReference>
<organism evidence="2 3">
    <name type="scientific">Actinomadura alba</name>
    <dbReference type="NCBI Taxonomy" id="406431"/>
    <lineage>
        <taxon>Bacteria</taxon>
        <taxon>Bacillati</taxon>
        <taxon>Actinomycetota</taxon>
        <taxon>Actinomycetes</taxon>
        <taxon>Streptosporangiales</taxon>
        <taxon>Thermomonosporaceae</taxon>
        <taxon>Actinomadura</taxon>
    </lineage>
</organism>
<dbReference type="SUPFAM" id="SSF55073">
    <property type="entry name" value="Nucleotide cyclase"/>
    <property type="match status" value="1"/>
</dbReference>
<feature type="region of interest" description="Disordered" evidence="1">
    <location>
        <begin position="1"/>
        <end position="58"/>
    </location>
</feature>
<dbReference type="InterPro" id="IPR029787">
    <property type="entry name" value="Nucleotide_cyclase"/>
</dbReference>
<protein>
    <recommendedName>
        <fullName evidence="4">Guanylate cyclase domain-containing protein</fullName>
    </recommendedName>
</protein>
<reference evidence="2 3" key="1">
    <citation type="submission" date="2020-06" db="EMBL/GenBank/DDBJ databases">
        <title>Actinomadura xiongansis sp. nov., isolated from soil of Baiyangdian.</title>
        <authorList>
            <person name="Zhang X."/>
        </authorList>
    </citation>
    <scope>NUCLEOTIDE SEQUENCE [LARGE SCALE GENOMIC DNA]</scope>
    <source>
        <strain evidence="2 3">HBUM206468</strain>
    </source>
</reference>
<comment type="caution">
    <text evidence="2">The sequence shown here is derived from an EMBL/GenBank/DDBJ whole genome shotgun (WGS) entry which is preliminary data.</text>
</comment>
<name>A0ABR7LUK4_9ACTN</name>
<dbReference type="EMBL" id="JABVEC010000019">
    <property type="protein sequence ID" value="MBC6468526.1"/>
    <property type="molecule type" value="Genomic_DNA"/>
</dbReference>
<evidence type="ECO:0000313" key="2">
    <source>
        <dbReference type="EMBL" id="MBC6468526.1"/>
    </source>
</evidence>
<keyword evidence="3" id="KW-1185">Reference proteome</keyword>
<proteinExistence type="predicted"/>
<evidence type="ECO:0000256" key="1">
    <source>
        <dbReference type="SAM" id="MobiDB-lite"/>
    </source>
</evidence>
<dbReference type="Proteomes" id="UP000805614">
    <property type="component" value="Unassembled WGS sequence"/>
</dbReference>
<evidence type="ECO:0008006" key="4">
    <source>
        <dbReference type="Google" id="ProtNLM"/>
    </source>
</evidence>
<feature type="region of interest" description="Disordered" evidence="1">
    <location>
        <begin position="271"/>
        <end position="328"/>
    </location>
</feature>
<evidence type="ECO:0000313" key="3">
    <source>
        <dbReference type="Proteomes" id="UP000805614"/>
    </source>
</evidence>
<feature type="compositionally biased region" description="Low complexity" evidence="1">
    <location>
        <begin position="271"/>
        <end position="283"/>
    </location>
</feature>
<dbReference type="RefSeq" id="WP_187245569.1">
    <property type="nucleotide sequence ID" value="NZ_BAAAOK010000014.1"/>
</dbReference>
<feature type="compositionally biased region" description="Basic and acidic residues" evidence="1">
    <location>
        <begin position="287"/>
        <end position="328"/>
    </location>
</feature>
<sequence>MTAHRLQTEIPAPRGVPVSERQAGPHVTYQPHRLSSTRAGRAVTGTRPAPEPAPAHHGHDHAVHCTLFAVDIVSFTDRRRDDEVQRYVRKAMYGAIRNAFDQAGVGWQEWFRQDRGDGVLVVVPSVVPAMLFLDPLIDLVRAELRFHNKMSSDAAQIRLRVALHAGSVLFDGHGVVGHSLTRLFTLLDAPAFKAEFRETAAEVGLVTSEHLYDDVIRHTSGLVDPADYRPIEVAEDGFVTRGYMHIPPGPAGRAPSLLHQMRSAHAAHATAHTTAAANGTAPGAGHGADDVPAVRDVRDVRDVREARGRDSRDGRDPWVAPEPRRAAQ</sequence>
<accession>A0ABR7LUK4</accession>